<gene>
    <name evidence="1" type="ORF">J2S13_002033</name>
</gene>
<protein>
    <submittedName>
        <fullName evidence="1">CRISPR-associated protein Cst1</fullName>
    </submittedName>
</protein>
<proteinExistence type="predicted"/>
<name>A0AAJ1T6P4_9BACI</name>
<keyword evidence="2" id="KW-1185">Reference proteome</keyword>
<accession>A0AAJ1T6P4</accession>
<evidence type="ECO:0000313" key="2">
    <source>
        <dbReference type="Proteomes" id="UP001237207"/>
    </source>
</evidence>
<dbReference type="AlphaFoldDB" id="A0AAJ1T6P4"/>
<dbReference type="Proteomes" id="UP001237207">
    <property type="component" value="Unassembled WGS sequence"/>
</dbReference>
<organism evidence="1 2">
    <name type="scientific">Oikeobacillus pervagus</name>
    <dbReference type="NCBI Taxonomy" id="1325931"/>
    <lineage>
        <taxon>Bacteria</taxon>
        <taxon>Bacillati</taxon>
        <taxon>Bacillota</taxon>
        <taxon>Bacilli</taxon>
        <taxon>Bacillales</taxon>
        <taxon>Bacillaceae</taxon>
        <taxon>Oikeobacillus</taxon>
    </lineage>
</organism>
<sequence>MIQIPVNDWMTSMGSVALMRLAPTNQEWQTEANRLSVSFNWIEKIPEFLFEYIVNHYSVAERENEAIKNLAISLTRRVNDKAKYKENMKWVNERAKKSLDKVKKYFPEYSDECDRITNTLKEAMKNQEFDVVGHSVQEFYQLIKQKKINQKLTLNFAKSSSLLAQSGGQASFLNVAKNKLTYEEQMELFCKDYITPLLWEIRLRKNFELGDEEKIEELFKLGEKPNYTSSWLKEKKKAKLTWYEWLKGLPECSLIEGQWGTMAFEEMYFVPLGMSMKNTYNYAWDGNLDTTQSISSLARLLLLLAPLGSQSYKRPFKGEELTVFGFLYDQSSCENTFFLNNQFSNAMRKDVKFSEALRDTFSKVTELEEQRKQSSMLIEWMTEYKMKKTVLEYRPLHPTFVQYVLSEQSKVTSRIYPIAFREKIVRAAMDNLDSKHIIWKEMRRVIGESDKHRHTGSIRNALLMREKLILIKGGKTLTTNKTMTDQMYGIGYRLSKTLNVDGTSNEPNNYRASANKKMTSVAYRLMNAAKAGNRQLFMDTALRLHVAAGMSINPAFIRAIDPKTSDSEFATIAMAFVAGLIPSEIKQQDQEKQIIN</sequence>
<dbReference type="RefSeq" id="WP_307257612.1">
    <property type="nucleotide sequence ID" value="NZ_JAUSUC010000023.1"/>
</dbReference>
<evidence type="ECO:0000313" key="1">
    <source>
        <dbReference type="EMBL" id="MDQ0215615.1"/>
    </source>
</evidence>
<dbReference type="EMBL" id="JAUSUC010000023">
    <property type="protein sequence ID" value="MDQ0215615.1"/>
    <property type="molecule type" value="Genomic_DNA"/>
</dbReference>
<comment type="caution">
    <text evidence="1">The sequence shown here is derived from an EMBL/GenBank/DDBJ whole genome shotgun (WGS) entry which is preliminary data.</text>
</comment>
<reference evidence="1" key="1">
    <citation type="submission" date="2023-07" db="EMBL/GenBank/DDBJ databases">
        <title>Genomic Encyclopedia of Type Strains, Phase IV (KMG-IV): sequencing the most valuable type-strain genomes for metagenomic binning, comparative biology and taxonomic classification.</title>
        <authorList>
            <person name="Goeker M."/>
        </authorList>
    </citation>
    <scope>NUCLEOTIDE SEQUENCE</scope>
    <source>
        <strain evidence="1">DSM 23947</strain>
    </source>
</reference>